<proteinExistence type="predicted"/>
<dbReference type="AlphaFoldDB" id="A0AA41SER7"/>
<keyword evidence="3" id="KW-1185">Reference proteome</keyword>
<dbReference type="Proteomes" id="UP001177140">
    <property type="component" value="Unassembled WGS sequence"/>
</dbReference>
<gene>
    <name evidence="2" type="ORF">MKW94_007194</name>
</gene>
<dbReference type="PANTHER" id="PTHR31672:SF13">
    <property type="entry name" value="F-BOX PROTEIN CPR30-LIKE"/>
    <property type="match status" value="1"/>
</dbReference>
<evidence type="ECO:0000313" key="2">
    <source>
        <dbReference type="EMBL" id="MCL7035251.1"/>
    </source>
</evidence>
<dbReference type="Pfam" id="PF08268">
    <property type="entry name" value="FBA_3"/>
    <property type="match status" value="1"/>
</dbReference>
<accession>A0AA41SER7</accession>
<organism evidence="2 3">
    <name type="scientific">Papaver nudicaule</name>
    <name type="common">Iceland poppy</name>
    <dbReference type="NCBI Taxonomy" id="74823"/>
    <lineage>
        <taxon>Eukaryota</taxon>
        <taxon>Viridiplantae</taxon>
        <taxon>Streptophyta</taxon>
        <taxon>Embryophyta</taxon>
        <taxon>Tracheophyta</taxon>
        <taxon>Spermatophyta</taxon>
        <taxon>Magnoliopsida</taxon>
        <taxon>Ranunculales</taxon>
        <taxon>Papaveraceae</taxon>
        <taxon>Papaveroideae</taxon>
        <taxon>Papaver</taxon>
    </lineage>
</organism>
<comment type="caution">
    <text evidence="2">The sequence shown here is derived from an EMBL/GenBank/DDBJ whole genome shotgun (WGS) entry which is preliminary data.</text>
</comment>
<sequence length="341" mass="38771">MEYRRVLDWNPSLDPVVNTRTRRIPCKSCIGPPRSPSAAFAVLSQTYYFPLKTMHITSVEEGCSSKDNSGWKADLRVSIPFNGTAEEFFMLSCKYLICLYGEKSSYICNPATGELRTLAKLHERDGIGFGFDATRNQYKLVLLHLTSESTWCDVFALGTSAWTRVKNDDPTIPTNKGKASCPTTIGESIYWITAPRMHVLSFNVQTGKFTLLGVPMYIQSKRKRLEQNIHISLAQVLGTLCIVQHNGVEKRLDIWTKNEGNFRTDDVHQQWMRRSSIDLNDPLIPEHTVPGYHVTLMGFRGGKIMLWSTWAGLVSYDVKTHEFKRVYNASGWNQVVVYEKS</sequence>
<dbReference type="PANTHER" id="PTHR31672">
    <property type="entry name" value="BNACNNG10540D PROTEIN"/>
    <property type="match status" value="1"/>
</dbReference>
<dbReference type="InterPro" id="IPR013187">
    <property type="entry name" value="F-box-assoc_dom_typ3"/>
</dbReference>
<reference evidence="2" key="1">
    <citation type="submission" date="2022-03" db="EMBL/GenBank/DDBJ databases">
        <title>A functionally conserved STORR gene fusion in Papaver species that diverged 16.8 million years ago.</title>
        <authorList>
            <person name="Catania T."/>
        </authorList>
    </citation>
    <scope>NUCLEOTIDE SEQUENCE</scope>
    <source>
        <strain evidence="2">S-191538</strain>
    </source>
</reference>
<feature type="domain" description="F-box associated beta-propeller type 3" evidence="1">
    <location>
        <begin position="71"/>
        <end position="259"/>
    </location>
</feature>
<name>A0AA41SER7_PAPNU</name>
<protein>
    <recommendedName>
        <fullName evidence="1">F-box associated beta-propeller type 3 domain-containing protein</fullName>
    </recommendedName>
</protein>
<dbReference type="InterPro" id="IPR017451">
    <property type="entry name" value="F-box-assoc_interact_dom"/>
</dbReference>
<evidence type="ECO:0000313" key="3">
    <source>
        <dbReference type="Proteomes" id="UP001177140"/>
    </source>
</evidence>
<dbReference type="InterPro" id="IPR050796">
    <property type="entry name" value="SCF_F-box_component"/>
</dbReference>
<dbReference type="NCBIfam" id="TIGR01640">
    <property type="entry name" value="F_box_assoc_1"/>
    <property type="match status" value="1"/>
</dbReference>
<evidence type="ECO:0000259" key="1">
    <source>
        <dbReference type="Pfam" id="PF08268"/>
    </source>
</evidence>
<dbReference type="EMBL" id="JAJJMA010154902">
    <property type="protein sequence ID" value="MCL7035251.1"/>
    <property type="molecule type" value="Genomic_DNA"/>
</dbReference>